<dbReference type="EMBL" id="JAHMHQ010000006">
    <property type="protein sequence ID" value="KAK1638704.1"/>
    <property type="molecule type" value="Genomic_DNA"/>
</dbReference>
<dbReference type="InterPro" id="IPR002110">
    <property type="entry name" value="Ankyrin_rpt"/>
</dbReference>
<feature type="repeat" description="ANK" evidence="3">
    <location>
        <begin position="213"/>
        <end position="245"/>
    </location>
</feature>
<protein>
    <submittedName>
        <fullName evidence="4">Ankyrin repeat-containing domain protein</fullName>
    </submittedName>
</protein>
<evidence type="ECO:0000256" key="3">
    <source>
        <dbReference type="PROSITE-ProRule" id="PRU00023"/>
    </source>
</evidence>
<accession>A0AAI9ZV04</accession>
<dbReference type="Pfam" id="PF12796">
    <property type="entry name" value="Ank_2"/>
    <property type="match status" value="4"/>
</dbReference>
<dbReference type="Proteomes" id="UP001243989">
    <property type="component" value="Unassembled WGS sequence"/>
</dbReference>
<dbReference type="PANTHER" id="PTHR24198:SF165">
    <property type="entry name" value="ANKYRIN REPEAT-CONTAINING PROTEIN-RELATED"/>
    <property type="match status" value="1"/>
</dbReference>
<dbReference type="InterPro" id="IPR036770">
    <property type="entry name" value="Ankyrin_rpt-contain_sf"/>
</dbReference>
<dbReference type="PROSITE" id="PS50297">
    <property type="entry name" value="ANK_REP_REGION"/>
    <property type="match status" value="4"/>
</dbReference>
<organism evidence="4 5">
    <name type="scientific">Colletotrichum phormii</name>
    <dbReference type="NCBI Taxonomy" id="359342"/>
    <lineage>
        <taxon>Eukaryota</taxon>
        <taxon>Fungi</taxon>
        <taxon>Dikarya</taxon>
        <taxon>Ascomycota</taxon>
        <taxon>Pezizomycotina</taxon>
        <taxon>Sordariomycetes</taxon>
        <taxon>Hypocreomycetidae</taxon>
        <taxon>Glomerellales</taxon>
        <taxon>Glomerellaceae</taxon>
        <taxon>Colletotrichum</taxon>
        <taxon>Colletotrichum acutatum species complex</taxon>
    </lineage>
</organism>
<dbReference type="SUPFAM" id="SSF48403">
    <property type="entry name" value="Ankyrin repeat"/>
    <property type="match status" value="2"/>
</dbReference>
<gene>
    <name evidence="4" type="ORF">BDP81DRAFT_392139</name>
</gene>
<keyword evidence="2 3" id="KW-0040">ANK repeat</keyword>
<dbReference type="SMART" id="SM00248">
    <property type="entry name" value="ANK"/>
    <property type="match status" value="12"/>
</dbReference>
<dbReference type="RefSeq" id="XP_060447311.1">
    <property type="nucleotide sequence ID" value="XM_060587666.1"/>
</dbReference>
<keyword evidence="1" id="KW-0677">Repeat</keyword>
<keyword evidence="5" id="KW-1185">Reference proteome</keyword>
<comment type="caution">
    <text evidence="4">The sequence shown here is derived from an EMBL/GenBank/DDBJ whole genome shotgun (WGS) entry which is preliminary data.</text>
</comment>
<dbReference type="AlphaFoldDB" id="A0AAI9ZV04"/>
<evidence type="ECO:0000313" key="4">
    <source>
        <dbReference type="EMBL" id="KAK1638704.1"/>
    </source>
</evidence>
<feature type="repeat" description="ANK" evidence="3">
    <location>
        <begin position="277"/>
        <end position="309"/>
    </location>
</feature>
<dbReference type="PROSITE" id="PS50088">
    <property type="entry name" value="ANK_REPEAT"/>
    <property type="match status" value="4"/>
</dbReference>
<dbReference type="PANTHER" id="PTHR24198">
    <property type="entry name" value="ANKYRIN REPEAT AND PROTEIN KINASE DOMAIN-CONTAINING PROTEIN"/>
    <property type="match status" value="1"/>
</dbReference>
<reference evidence="4" key="1">
    <citation type="submission" date="2021-06" db="EMBL/GenBank/DDBJ databases">
        <title>Comparative genomics, transcriptomics and evolutionary studies reveal genomic signatures of adaptation to plant cell wall in hemibiotrophic fungi.</title>
        <authorList>
            <consortium name="DOE Joint Genome Institute"/>
            <person name="Baroncelli R."/>
            <person name="Diaz J.F."/>
            <person name="Benocci T."/>
            <person name="Peng M."/>
            <person name="Battaglia E."/>
            <person name="Haridas S."/>
            <person name="Andreopoulos W."/>
            <person name="Labutti K."/>
            <person name="Pangilinan J."/>
            <person name="Floch G.L."/>
            <person name="Makela M.R."/>
            <person name="Henrissat B."/>
            <person name="Grigoriev I.V."/>
            <person name="Crouch J.A."/>
            <person name="De Vries R.P."/>
            <person name="Sukno S.A."/>
            <person name="Thon M.R."/>
        </authorList>
    </citation>
    <scope>NUCLEOTIDE SEQUENCE</scope>
    <source>
        <strain evidence="4">CBS 102054</strain>
    </source>
</reference>
<feature type="repeat" description="ANK" evidence="3">
    <location>
        <begin position="98"/>
        <end position="130"/>
    </location>
</feature>
<dbReference type="Gene3D" id="1.25.40.20">
    <property type="entry name" value="Ankyrin repeat-containing domain"/>
    <property type="match status" value="4"/>
</dbReference>
<evidence type="ECO:0000256" key="1">
    <source>
        <dbReference type="ARBA" id="ARBA00022737"/>
    </source>
</evidence>
<dbReference type="GeneID" id="85472528"/>
<evidence type="ECO:0000256" key="2">
    <source>
        <dbReference type="ARBA" id="ARBA00023043"/>
    </source>
</evidence>
<feature type="repeat" description="ANK" evidence="3">
    <location>
        <begin position="64"/>
        <end position="96"/>
    </location>
</feature>
<name>A0AAI9ZV04_9PEZI</name>
<sequence length="688" mass="75794">MDCLSRAIQKSASKEICLLLLDTGVEIEDERQEQYLSDAVKQGNTELAQVFLDYGVNINAQEYSGEPPLYLAAKESTLSMVKFLVERGGDVNVRTNVKGLTPLYGAALQSRPDIVEYLLGKGADVTITSRLRNWSPLEGAYDYPAVMAHLVTKAWPPPDYHRVAEFGDTQCTALFLSATFGKTECVRLLLKHGNPDIEFTPSSDIEKEKADTRGYTALAVACLYSHTEIVRLLLENGANVKHRVPVSSWTPLHIVRNSDTLAVLLEYGADIEAKDVDGWTSLFHAVVSGNVSIVRRLVNAGANLETTDIGGYTVLIEGVFHAVEQYREEMCRYLVSRGALVNDTSTDRLGSSVHKCCRLGGIDEVELIFKLGGDAGLWHGMQGTLLEAACKSINKNNFAVVKYLVEQKGIDINGPGSYFRCAMGEAFRSGDESLIRYLLGKGGIFNTTDGNGQPAWFNICYRKDDALEIFDKLLADYGAVDPLASLGDKDRMSRTILHCAAQSGHLGLVERLVDLDPNLIDCRDLDGWSAIHWAAQMACIEGLEEEDYPQKWQEKTEVIKFLARKGCPGLAERVPDGKGGTWNVLEIAGYQGAPDAVVASIRDLMEENQVQVESPKAGSKNAGRWSCDGCHTRIRSAFLRCDDDSCYKNFGVCFKCASYKNKVHDSKHVFVVHEEVSDSHSCVEQMGN</sequence>
<proteinExistence type="predicted"/>
<evidence type="ECO:0000313" key="5">
    <source>
        <dbReference type="Proteomes" id="UP001243989"/>
    </source>
</evidence>